<dbReference type="Pfam" id="PF00400">
    <property type="entry name" value="WD40"/>
    <property type="match status" value="4"/>
</dbReference>
<feature type="repeat" description="WD" evidence="3">
    <location>
        <begin position="537"/>
        <end position="559"/>
    </location>
</feature>
<evidence type="ECO:0000256" key="1">
    <source>
        <dbReference type="ARBA" id="ARBA00022574"/>
    </source>
</evidence>
<keyword evidence="1 3" id="KW-0853">WD repeat</keyword>
<dbReference type="Proteomes" id="UP000196158">
    <property type="component" value="Unassembled WGS sequence"/>
</dbReference>
<gene>
    <name evidence="5" type="ORF">KASA_0P04950G</name>
</gene>
<feature type="repeat" description="WD" evidence="3">
    <location>
        <begin position="560"/>
        <end position="599"/>
    </location>
</feature>
<evidence type="ECO:0000256" key="4">
    <source>
        <dbReference type="SAM" id="Coils"/>
    </source>
</evidence>
<dbReference type="InterPro" id="IPR050505">
    <property type="entry name" value="WDR55/POC1"/>
</dbReference>
<dbReference type="InterPro" id="IPR001680">
    <property type="entry name" value="WD40_rpt"/>
</dbReference>
<dbReference type="Gene3D" id="2.130.10.10">
    <property type="entry name" value="YVTN repeat-like/Quinoprotein amine dehydrogenase"/>
    <property type="match status" value="2"/>
</dbReference>
<dbReference type="PROSITE" id="PS50082">
    <property type="entry name" value="WD_REPEATS_2"/>
    <property type="match status" value="5"/>
</dbReference>
<reference evidence="5 6" key="1">
    <citation type="submission" date="2017-04" db="EMBL/GenBank/DDBJ databases">
        <authorList>
            <person name="Afonso C.L."/>
            <person name="Miller P.J."/>
            <person name="Scott M.A."/>
            <person name="Spackman E."/>
            <person name="Goraichik I."/>
            <person name="Dimitrov K.M."/>
            <person name="Suarez D.L."/>
            <person name="Swayne D.E."/>
        </authorList>
    </citation>
    <scope>NUCLEOTIDE SEQUENCE [LARGE SCALE GENOMIC DNA]</scope>
</reference>
<protein>
    <submittedName>
        <fullName evidence="5">Similar to Saccharomyces cerevisiae YJL112W MDV1 Peripheral protein of the cytosolic face of the mitochondrial outer membrane, required for mitochondrial fission</fullName>
    </submittedName>
</protein>
<feature type="repeat" description="WD" evidence="3">
    <location>
        <begin position="358"/>
        <end position="400"/>
    </location>
</feature>
<dbReference type="InterPro" id="IPR015943">
    <property type="entry name" value="WD40/YVTN_repeat-like_dom_sf"/>
</dbReference>
<dbReference type="PROSITE" id="PS00678">
    <property type="entry name" value="WD_REPEATS_1"/>
    <property type="match status" value="3"/>
</dbReference>
<dbReference type="AlphaFoldDB" id="A0A1X7R1B1"/>
<proteinExistence type="predicted"/>
<dbReference type="EMBL" id="FXLY01000003">
    <property type="protein sequence ID" value="SMN19304.1"/>
    <property type="molecule type" value="Genomic_DNA"/>
</dbReference>
<dbReference type="STRING" id="1789683.A0A1X7R1B1"/>
<dbReference type="InterPro" id="IPR020472">
    <property type="entry name" value="WD40_PAC1"/>
</dbReference>
<dbReference type="Gene3D" id="6.10.280.220">
    <property type="match status" value="1"/>
</dbReference>
<keyword evidence="4" id="KW-0175">Coiled coil</keyword>
<dbReference type="SMART" id="SM00320">
    <property type="entry name" value="WD40"/>
    <property type="match status" value="5"/>
</dbReference>
<evidence type="ECO:0000313" key="5">
    <source>
        <dbReference type="EMBL" id="SMN19304.1"/>
    </source>
</evidence>
<dbReference type="PANTHER" id="PTHR44019">
    <property type="entry name" value="WD REPEAT-CONTAINING PROTEIN 55"/>
    <property type="match status" value="1"/>
</dbReference>
<dbReference type="PRINTS" id="PR00320">
    <property type="entry name" value="GPROTEINBRPT"/>
</dbReference>
<evidence type="ECO:0000256" key="2">
    <source>
        <dbReference type="ARBA" id="ARBA00022737"/>
    </source>
</evidence>
<name>A0A1X7R1B1_9SACH</name>
<keyword evidence="6" id="KW-1185">Reference proteome</keyword>
<feature type="repeat" description="WD" evidence="3">
    <location>
        <begin position="461"/>
        <end position="500"/>
    </location>
</feature>
<feature type="repeat" description="WD" evidence="3">
    <location>
        <begin position="401"/>
        <end position="435"/>
    </location>
</feature>
<feature type="coiled-coil region" evidence="4">
    <location>
        <begin position="196"/>
        <end position="223"/>
    </location>
</feature>
<dbReference type="InterPro" id="IPR036322">
    <property type="entry name" value="WD40_repeat_dom_sf"/>
</dbReference>
<dbReference type="OrthoDB" id="496at2759"/>
<dbReference type="PROSITE" id="PS50294">
    <property type="entry name" value="WD_REPEATS_REGION"/>
    <property type="match status" value="3"/>
</dbReference>
<dbReference type="InterPro" id="IPR019775">
    <property type="entry name" value="WD40_repeat_CS"/>
</dbReference>
<evidence type="ECO:0000256" key="3">
    <source>
        <dbReference type="PROSITE-ProRule" id="PRU00221"/>
    </source>
</evidence>
<keyword evidence="2" id="KW-0677">Repeat</keyword>
<organism evidence="5 6">
    <name type="scientific">Maudiozyma saulgeensis</name>
    <dbReference type="NCBI Taxonomy" id="1789683"/>
    <lineage>
        <taxon>Eukaryota</taxon>
        <taxon>Fungi</taxon>
        <taxon>Dikarya</taxon>
        <taxon>Ascomycota</taxon>
        <taxon>Saccharomycotina</taxon>
        <taxon>Saccharomycetes</taxon>
        <taxon>Saccharomycetales</taxon>
        <taxon>Saccharomycetaceae</taxon>
        <taxon>Maudiozyma</taxon>
    </lineage>
</organism>
<dbReference type="PANTHER" id="PTHR44019:SF8">
    <property type="entry name" value="POC1 CENTRIOLAR PROTEIN HOMOLOG"/>
    <property type="match status" value="1"/>
</dbReference>
<sequence length="672" mass="75545">MTTGISNPSNIRIPRNTTTKCLETEIYNKPFANKRKYTHTGVPSIKAFLDKFLYYFLKRLPNIAFQNIGLAETGTQYFTNRNSTLKGTFLILATINDDLLTDNNLQTKSLRDQELERTITGKVNPSLFQGFRNMLTSIKTQRIMSDESSDISSYKNEISIELNIDTDVIERSYSLKALDNISSGIFEKLSYFDIQKATFQKNIDDLDLKLEEINSKRNKIVNKINVVNDIELYLKNTIVALTSRKEFIRAYGISNDSSTETTSEQDILEGNLLRNFLGSDKDEMEKIKLGSDIDTANSTPSSISIEMMPSLNYETNTAFQRSQVDPNKLFTAPIKRRNYISQSFHSHYPKGSSIAKLNKAHDDKITCVDFDFPFGTLASTGYLDPVVKLWDLSKRQNVGELKGHMASVNCLQMDSKYNIAITGSKDATLKVWNIDIAIEQFMNDTSNNAPFMNNKPCVYTFDSHSDEVTALSFDDDNLVSGSKDKTIRQWDLNTGKCIQLINLNTTLNSRSTRVDLPLGASSDPPLIGAIQCYDAAMATGTRDGIIRLWDLRIGKVVRTLHGHENAISTLQFDSSLLVSGSLDKTVKIWDLGSGTIIDNYVYDNTVSSLSFDDKNITVATDDATPRVISRENGKHWECDRTPDLTSTSSFVKYNEGYMVEGRNNGDINVWSI</sequence>
<evidence type="ECO:0000313" key="6">
    <source>
        <dbReference type="Proteomes" id="UP000196158"/>
    </source>
</evidence>
<dbReference type="SUPFAM" id="SSF50978">
    <property type="entry name" value="WD40 repeat-like"/>
    <property type="match status" value="1"/>
</dbReference>
<dbReference type="CDD" id="cd00200">
    <property type="entry name" value="WD40"/>
    <property type="match status" value="1"/>
</dbReference>
<accession>A0A1X7R1B1</accession>